<reference evidence="1 2" key="2">
    <citation type="submission" date="2020-03" db="EMBL/GenBank/DDBJ databases">
        <authorList>
            <person name="Ichikawa N."/>
            <person name="Kimura A."/>
            <person name="Kitahashi Y."/>
            <person name="Uohara A."/>
        </authorList>
    </citation>
    <scope>NUCLEOTIDE SEQUENCE [LARGE SCALE GENOMIC DNA]</scope>
    <source>
        <strain evidence="1 2">NBRC 108639</strain>
    </source>
</reference>
<gene>
    <name evidence="1" type="ORF">Phou_056880</name>
</gene>
<organism evidence="1 2">
    <name type="scientific">Phytohabitans houttuyneae</name>
    <dbReference type="NCBI Taxonomy" id="1076126"/>
    <lineage>
        <taxon>Bacteria</taxon>
        <taxon>Bacillati</taxon>
        <taxon>Actinomycetota</taxon>
        <taxon>Actinomycetes</taxon>
        <taxon>Micromonosporales</taxon>
        <taxon>Micromonosporaceae</taxon>
    </lineage>
</organism>
<dbReference type="EMBL" id="BLPF01000002">
    <property type="protein sequence ID" value="GFJ81508.1"/>
    <property type="molecule type" value="Genomic_DNA"/>
</dbReference>
<dbReference type="AlphaFoldDB" id="A0A6V8KGI4"/>
<proteinExistence type="predicted"/>
<comment type="caution">
    <text evidence="1">The sequence shown here is derived from an EMBL/GenBank/DDBJ whole genome shotgun (WGS) entry which is preliminary data.</text>
</comment>
<accession>A0A6V8KGI4</accession>
<dbReference type="Proteomes" id="UP000482800">
    <property type="component" value="Unassembled WGS sequence"/>
</dbReference>
<reference evidence="1 2" key="1">
    <citation type="submission" date="2020-03" db="EMBL/GenBank/DDBJ databases">
        <title>Whole genome shotgun sequence of Phytohabitans houttuyneae NBRC 108639.</title>
        <authorList>
            <person name="Komaki H."/>
            <person name="Tamura T."/>
        </authorList>
    </citation>
    <scope>NUCLEOTIDE SEQUENCE [LARGE SCALE GENOMIC DNA]</scope>
    <source>
        <strain evidence="1 2">NBRC 108639</strain>
    </source>
</reference>
<protein>
    <submittedName>
        <fullName evidence="1">Uncharacterized protein</fullName>
    </submittedName>
</protein>
<evidence type="ECO:0000313" key="2">
    <source>
        <dbReference type="Proteomes" id="UP000482800"/>
    </source>
</evidence>
<sequence>MIPWRYAWWCSQLPEELVRKLNPVRIGFVVALLLAPLVPGWSPAVDQVASPPAVTEAADSATALAAARRQGTKVTVTGMTHESRLVQALPNGKLAAELTMRPVRAKRGDRWVPVDTTLVRRSDGSVAPRSATVDMAFSGGGKGQPLVAIGVASGAVALTWPGSLPTPRLAGPAATYPEVFPGVDLVLRAEADGYVKQLVVKSAAAARQPALAGIRLGLRSEGIAMGVDKDGSTQLRDRSGKVVLTGSPSMMWDAADPVTHAAGDGSKRARVAVRVGRDAVTLVPDRAMLRDRATRFPVVVDPSAHTPYRHAWAKVFSGYPDDEYWNGGNDDALGKVGRCPKNFPNAYCGGIGVARTYFTFDTSFLSGRTVSLADLTIKATNGTQCDDRTHRAYLAGAAIHAGTNWNNQPGGTAVVDAAVSGCGDANAVWRRIETKGGLDSPARRSPSQRAFDDWLNTPGNTVTTADGRTLVGVVDVWIVRRP</sequence>
<keyword evidence="2" id="KW-1185">Reference proteome</keyword>
<evidence type="ECO:0000313" key="1">
    <source>
        <dbReference type="EMBL" id="GFJ81508.1"/>
    </source>
</evidence>
<name>A0A6V8KGI4_9ACTN</name>